<feature type="repeat" description="ANK" evidence="3">
    <location>
        <begin position="93"/>
        <end position="125"/>
    </location>
</feature>
<dbReference type="Proteomes" id="UP000230750">
    <property type="component" value="Unassembled WGS sequence"/>
</dbReference>
<dbReference type="PANTHER" id="PTHR24171">
    <property type="entry name" value="ANKYRIN REPEAT DOMAIN-CONTAINING PROTEIN 39-RELATED"/>
    <property type="match status" value="1"/>
</dbReference>
<dbReference type="GO" id="GO:0031436">
    <property type="term" value="C:BRCA1-BARD1 complex"/>
    <property type="evidence" value="ECO:0007669"/>
    <property type="project" value="TreeGrafter"/>
</dbReference>
<dbReference type="Pfam" id="PF00023">
    <property type="entry name" value="Ank"/>
    <property type="match status" value="1"/>
</dbReference>
<dbReference type="PROSITE" id="PS50297">
    <property type="entry name" value="ANK_REP_REGION"/>
    <property type="match status" value="2"/>
</dbReference>
<evidence type="ECO:0000256" key="3">
    <source>
        <dbReference type="PROSITE-ProRule" id="PRU00023"/>
    </source>
</evidence>
<dbReference type="STRING" id="307972.A0A2G8KLY7"/>
<evidence type="ECO:0000313" key="4">
    <source>
        <dbReference type="EMBL" id="PIK48960.1"/>
    </source>
</evidence>
<evidence type="ECO:0000256" key="1">
    <source>
        <dbReference type="ARBA" id="ARBA00022737"/>
    </source>
</evidence>
<feature type="repeat" description="ANK" evidence="3">
    <location>
        <begin position="59"/>
        <end position="91"/>
    </location>
</feature>
<dbReference type="Gene3D" id="1.25.40.20">
    <property type="entry name" value="Ankyrin repeat-containing domain"/>
    <property type="match status" value="2"/>
</dbReference>
<dbReference type="OrthoDB" id="539213at2759"/>
<dbReference type="SUPFAM" id="SSF48403">
    <property type="entry name" value="Ankyrin repeat"/>
    <property type="match status" value="1"/>
</dbReference>
<proteinExistence type="predicted"/>
<dbReference type="PROSITE" id="PS50088">
    <property type="entry name" value="ANK_REPEAT"/>
    <property type="match status" value="3"/>
</dbReference>
<dbReference type="AlphaFoldDB" id="A0A2G8KLY7"/>
<dbReference type="InterPro" id="IPR036770">
    <property type="entry name" value="Ankyrin_rpt-contain_sf"/>
</dbReference>
<organism evidence="4 5">
    <name type="scientific">Stichopus japonicus</name>
    <name type="common">Sea cucumber</name>
    <dbReference type="NCBI Taxonomy" id="307972"/>
    <lineage>
        <taxon>Eukaryota</taxon>
        <taxon>Metazoa</taxon>
        <taxon>Echinodermata</taxon>
        <taxon>Eleutherozoa</taxon>
        <taxon>Echinozoa</taxon>
        <taxon>Holothuroidea</taxon>
        <taxon>Aspidochirotacea</taxon>
        <taxon>Aspidochirotida</taxon>
        <taxon>Stichopodidae</taxon>
        <taxon>Apostichopus</taxon>
    </lineage>
</organism>
<reference evidence="4 5" key="1">
    <citation type="journal article" date="2017" name="PLoS Biol.">
        <title>The sea cucumber genome provides insights into morphological evolution and visceral regeneration.</title>
        <authorList>
            <person name="Zhang X."/>
            <person name="Sun L."/>
            <person name="Yuan J."/>
            <person name="Sun Y."/>
            <person name="Gao Y."/>
            <person name="Zhang L."/>
            <person name="Li S."/>
            <person name="Dai H."/>
            <person name="Hamel J.F."/>
            <person name="Liu C."/>
            <person name="Yu Y."/>
            <person name="Liu S."/>
            <person name="Lin W."/>
            <person name="Guo K."/>
            <person name="Jin S."/>
            <person name="Xu P."/>
            <person name="Storey K.B."/>
            <person name="Huan P."/>
            <person name="Zhang T."/>
            <person name="Zhou Y."/>
            <person name="Zhang J."/>
            <person name="Lin C."/>
            <person name="Li X."/>
            <person name="Xing L."/>
            <person name="Huo D."/>
            <person name="Sun M."/>
            <person name="Wang L."/>
            <person name="Mercier A."/>
            <person name="Li F."/>
            <person name="Yang H."/>
            <person name="Xiang J."/>
        </authorList>
    </citation>
    <scope>NUCLEOTIDE SEQUENCE [LARGE SCALE GENOMIC DNA]</scope>
    <source>
        <strain evidence="4">Shaxun</strain>
        <tissue evidence="4">Muscle</tissue>
    </source>
</reference>
<accession>A0A2G8KLY7</accession>
<dbReference type="GO" id="GO:0004842">
    <property type="term" value="F:ubiquitin-protein transferase activity"/>
    <property type="evidence" value="ECO:0007669"/>
    <property type="project" value="TreeGrafter"/>
</dbReference>
<keyword evidence="1" id="KW-0677">Repeat</keyword>
<sequence>MDHKHSSSCHCAVKQTSVNQTLSELDFERGIWSAALNGETKRIEKLLAKGTDPNALDTSGYTALHYACRNNNEDIATLLLSHGADINITTRSGGASPLHRAAYMGHVRLTKFLLNKGANPSLQDTDGKTALHKASEKGWTEICRLLYEADPSVSHLRDTRGMTAAELVPADNPELKNSYHIQLNLCVVIDWIMFDVTVIAVWFRLGRNGCNRTSSS</sequence>
<dbReference type="InterPro" id="IPR002110">
    <property type="entry name" value="Ankyrin_rpt"/>
</dbReference>
<evidence type="ECO:0000256" key="2">
    <source>
        <dbReference type="ARBA" id="ARBA00023043"/>
    </source>
</evidence>
<dbReference type="GO" id="GO:0085020">
    <property type="term" value="P:protein K6-linked ubiquitination"/>
    <property type="evidence" value="ECO:0007669"/>
    <property type="project" value="TreeGrafter"/>
</dbReference>
<keyword evidence="2 3" id="KW-0040">ANK repeat</keyword>
<feature type="repeat" description="ANK" evidence="3">
    <location>
        <begin position="126"/>
        <end position="158"/>
    </location>
</feature>
<gene>
    <name evidence="4" type="ORF">BSL78_14173</name>
</gene>
<evidence type="ECO:0000313" key="5">
    <source>
        <dbReference type="Proteomes" id="UP000230750"/>
    </source>
</evidence>
<dbReference type="GO" id="GO:0070531">
    <property type="term" value="C:BRCA1-A complex"/>
    <property type="evidence" value="ECO:0007669"/>
    <property type="project" value="TreeGrafter"/>
</dbReference>
<keyword evidence="5" id="KW-1185">Reference proteome</keyword>
<protein>
    <submittedName>
        <fullName evidence="4">Uncharacterized protein</fullName>
    </submittedName>
</protein>
<comment type="caution">
    <text evidence="4">The sequence shown here is derived from an EMBL/GenBank/DDBJ whole genome shotgun (WGS) entry which is preliminary data.</text>
</comment>
<dbReference type="PRINTS" id="PR01415">
    <property type="entry name" value="ANKYRIN"/>
</dbReference>
<dbReference type="Pfam" id="PF12796">
    <property type="entry name" value="Ank_2"/>
    <property type="match status" value="1"/>
</dbReference>
<name>A0A2G8KLY7_STIJA</name>
<dbReference type="PANTHER" id="PTHR24171:SF9">
    <property type="entry name" value="ANKYRIN REPEAT DOMAIN-CONTAINING PROTEIN 39"/>
    <property type="match status" value="1"/>
</dbReference>
<dbReference type="SMART" id="SM00248">
    <property type="entry name" value="ANK"/>
    <property type="match status" value="4"/>
</dbReference>
<dbReference type="EMBL" id="MRZV01000490">
    <property type="protein sequence ID" value="PIK48960.1"/>
    <property type="molecule type" value="Genomic_DNA"/>
</dbReference>